<organism evidence="2 3">
    <name type="scientific">Pseudobutyrivibrio xylanivorans</name>
    <dbReference type="NCBI Taxonomy" id="185007"/>
    <lineage>
        <taxon>Bacteria</taxon>
        <taxon>Bacillati</taxon>
        <taxon>Bacillota</taxon>
        <taxon>Clostridia</taxon>
        <taxon>Lachnospirales</taxon>
        <taxon>Lachnospiraceae</taxon>
        <taxon>Pseudobutyrivibrio</taxon>
    </lineage>
</organism>
<reference evidence="2 3" key="1">
    <citation type="submission" date="2016-10" db="EMBL/GenBank/DDBJ databases">
        <authorList>
            <person name="de Groot N.N."/>
        </authorList>
    </citation>
    <scope>NUCLEOTIDE SEQUENCE [LARGE SCALE GENOMIC DNA]</scope>
    <source>
        <strain evidence="2 3">DSM 10317</strain>
    </source>
</reference>
<dbReference type="InterPro" id="IPR001173">
    <property type="entry name" value="Glyco_trans_2-like"/>
</dbReference>
<dbReference type="InterPro" id="IPR029044">
    <property type="entry name" value="Nucleotide-diphossugar_trans"/>
</dbReference>
<proteinExistence type="predicted"/>
<name>A0A1G5S328_PSEXY</name>
<dbReference type="Proteomes" id="UP000199428">
    <property type="component" value="Unassembled WGS sequence"/>
</dbReference>
<dbReference type="AlphaFoldDB" id="A0A1G5S328"/>
<dbReference type="Gene3D" id="3.90.550.60">
    <property type="match status" value="1"/>
</dbReference>
<feature type="domain" description="Glycosyltransferase 2-like" evidence="1">
    <location>
        <begin position="8"/>
        <end position="118"/>
    </location>
</feature>
<dbReference type="EMBL" id="FMWK01000016">
    <property type="protein sequence ID" value="SCZ80774.1"/>
    <property type="molecule type" value="Genomic_DNA"/>
</dbReference>
<dbReference type="SUPFAM" id="SSF53448">
    <property type="entry name" value="Nucleotide-diphospho-sugar transferases"/>
    <property type="match status" value="1"/>
</dbReference>
<protein>
    <submittedName>
        <fullName evidence="2">Glycosyltransferase, GT2 family</fullName>
    </submittedName>
</protein>
<evidence type="ECO:0000313" key="2">
    <source>
        <dbReference type="EMBL" id="SCZ80774.1"/>
    </source>
</evidence>
<dbReference type="GO" id="GO:0016740">
    <property type="term" value="F:transferase activity"/>
    <property type="evidence" value="ECO:0007669"/>
    <property type="project" value="UniProtKB-KW"/>
</dbReference>
<accession>A0A1G5S328</accession>
<evidence type="ECO:0000259" key="1">
    <source>
        <dbReference type="Pfam" id="PF00535"/>
    </source>
</evidence>
<evidence type="ECO:0000313" key="3">
    <source>
        <dbReference type="Proteomes" id="UP000199428"/>
    </source>
</evidence>
<gene>
    <name evidence="2" type="ORF">SAMN02910350_02468</name>
</gene>
<dbReference type="RefSeq" id="WP_090163748.1">
    <property type="nucleotide sequence ID" value="NZ_FMWK01000016.1"/>
</dbReference>
<sequence>MSSIKIALIITTYKREEYLKRNIEMILGTSFFEKSSKYYGCLEVFIVDNASEIRIEESDFIHVFYNKNSGGSGGFQRGLVEVRKSKSDFSHVVFMDDDVTFKDDLFERLYETIENLPEDKKNHPIAGRMFRMDIPNIQWTAAEYWNGGEVGHIGFHLDMSIPENRIDMNNSDGAEYGGWWFCCYPYSFCAKNNILPFFIHCDDVEYGLRCGKQPVIAEGVQVWHEIFATRQTPVISYYDWRNSRIINAMYGYDAGYEAEYKRWKDDITEFHINHDYYNEYMLICAMRDFMKGARWFCHVNSAFWHKHISKEHKNVEIKNKFLWRYVALKMKFRYTSVINSYEKLRGKNEATNIRIPG</sequence>
<dbReference type="Pfam" id="PF00535">
    <property type="entry name" value="Glycos_transf_2"/>
    <property type="match status" value="1"/>
</dbReference>
<keyword evidence="2" id="KW-0808">Transferase</keyword>